<dbReference type="EMBL" id="CP039247">
    <property type="protein sequence ID" value="QCB28620.1"/>
    <property type="molecule type" value="Genomic_DNA"/>
</dbReference>
<evidence type="ECO:0000313" key="4">
    <source>
        <dbReference type="Proteomes" id="UP000296352"/>
    </source>
</evidence>
<organism evidence="3 4">
    <name type="scientific">Corynebacterium endometrii</name>
    <dbReference type="NCBI Taxonomy" id="2488819"/>
    <lineage>
        <taxon>Bacteria</taxon>
        <taxon>Bacillati</taxon>
        <taxon>Actinomycetota</taxon>
        <taxon>Actinomycetes</taxon>
        <taxon>Mycobacteriales</taxon>
        <taxon>Corynebacteriaceae</taxon>
        <taxon>Corynebacterium</taxon>
    </lineage>
</organism>
<dbReference type="KEGG" id="cee:CENDO_06730"/>
<dbReference type="Gene3D" id="2.30.24.10">
    <property type="entry name" value="CAT RNA-binding domain"/>
    <property type="match status" value="1"/>
</dbReference>
<dbReference type="GO" id="GO:0006355">
    <property type="term" value="P:regulation of DNA-templated transcription"/>
    <property type="evidence" value="ECO:0007669"/>
    <property type="project" value="InterPro"/>
</dbReference>
<dbReference type="InterPro" id="IPR036650">
    <property type="entry name" value="CAT_RNA-bd_dom_sf"/>
</dbReference>
<dbReference type="GO" id="GO:0003723">
    <property type="term" value="F:RNA binding"/>
    <property type="evidence" value="ECO:0007669"/>
    <property type="project" value="InterPro"/>
</dbReference>
<dbReference type="PROSITE" id="PS51372">
    <property type="entry name" value="PRD_2"/>
    <property type="match status" value="2"/>
</dbReference>
<accession>A0A4P7QGN2</accession>
<evidence type="ECO:0000313" key="3">
    <source>
        <dbReference type="EMBL" id="QCB28620.1"/>
    </source>
</evidence>
<dbReference type="SMART" id="SM01061">
    <property type="entry name" value="CAT_RBD"/>
    <property type="match status" value="1"/>
</dbReference>
<dbReference type="RefSeq" id="WP_136141336.1">
    <property type="nucleotide sequence ID" value="NZ_CP039247.1"/>
</dbReference>
<protein>
    <submittedName>
        <fullName evidence="3">Transcription antiterminator LicT</fullName>
    </submittedName>
</protein>
<dbReference type="Gene3D" id="1.10.1790.10">
    <property type="entry name" value="PRD domain"/>
    <property type="match status" value="2"/>
</dbReference>
<dbReference type="OrthoDB" id="9813552at2"/>
<dbReference type="SUPFAM" id="SSF50151">
    <property type="entry name" value="SacY-like RNA-binding domain"/>
    <property type="match status" value="1"/>
</dbReference>
<reference evidence="3 4" key="1">
    <citation type="submission" date="2019-04" db="EMBL/GenBank/DDBJ databases">
        <title>Corynebacterium endometrii sp. nov., isolated from the uterus of a cow with endometritis.</title>
        <authorList>
            <person name="Ballas P."/>
            <person name="Ruckert C."/>
            <person name="Wagener K."/>
            <person name="Drillich M."/>
            <person name="Kaempfer P."/>
            <person name="Busse H.-J."/>
            <person name="Ehling-Schulz M."/>
        </authorList>
    </citation>
    <scope>NUCLEOTIDE SEQUENCE [LARGE SCALE GENOMIC DNA]</scope>
    <source>
        <strain evidence="3 4">LMM-1653</strain>
    </source>
</reference>
<dbReference type="PANTHER" id="PTHR30185:SF15">
    <property type="entry name" value="CRYPTIC BETA-GLUCOSIDE BGL OPERON ANTITERMINATOR"/>
    <property type="match status" value="1"/>
</dbReference>
<feature type="domain" description="PRD" evidence="2">
    <location>
        <begin position="178"/>
        <end position="283"/>
    </location>
</feature>
<dbReference type="Proteomes" id="UP000296352">
    <property type="component" value="Chromosome"/>
</dbReference>
<feature type="domain" description="PRD" evidence="2">
    <location>
        <begin position="70"/>
        <end position="175"/>
    </location>
</feature>
<dbReference type="InterPro" id="IPR004341">
    <property type="entry name" value="CAT_RNA-bd_dom"/>
</dbReference>
<evidence type="ECO:0000259" key="2">
    <source>
        <dbReference type="PROSITE" id="PS51372"/>
    </source>
</evidence>
<dbReference type="InterPro" id="IPR050661">
    <property type="entry name" value="BglG_antiterminators"/>
</dbReference>
<dbReference type="InterPro" id="IPR011608">
    <property type="entry name" value="PRD"/>
</dbReference>
<dbReference type="InterPro" id="IPR036634">
    <property type="entry name" value="PRD_sf"/>
</dbReference>
<dbReference type="SUPFAM" id="SSF63520">
    <property type="entry name" value="PTS-regulatory domain, PRD"/>
    <property type="match status" value="2"/>
</dbReference>
<evidence type="ECO:0000256" key="1">
    <source>
        <dbReference type="ARBA" id="ARBA00022737"/>
    </source>
</evidence>
<name>A0A4P7QGN2_9CORY</name>
<sequence length="283" mass="30772">MGSKDYRLVRHFNNNVVEATEGAGRHVVLSGKGIGFGLHKGDAIDADKVSLRYIPENSSEIARISATLADIPDQVLVIARYATILGRDEWGLSGKISFELALADHLASAMRRAEQGYRIELPILSDLAQLYPREVEFGRAVVEAVRARTGVALPKDEAGAIALHAVNDQFSRGSETLPAVVTMTRVIDAALEIIARRSGRTIDLSGAAPARFITHMRYLYRRLEDGVKSQPSPPAVIDAVKESLAGSWEIALEIAGLFEREAGFRLGESETAYVTLHVGRLLS</sequence>
<proteinExistence type="predicted"/>
<dbReference type="PANTHER" id="PTHR30185">
    <property type="entry name" value="CRYPTIC BETA-GLUCOSIDE BGL OPERON ANTITERMINATOR"/>
    <property type="match status" value="1"/>
</dbReference>
<dbReference type="AlphaFoldDB" id="A0A4P7QGN2"/>
<keyword evidence="4" id="KW-1185">Reference proteome</keyword>
<keyword evidence="1" id="KW-0677">Repeat</keyword>
<dbReference type="Pfam" id="PF00874">
    <property type="entry name" value="PRD"/>
    <property type="match status" value="2"/>
</dbReference>
<gene>
    <name evidence="3" type="primary">licT2</name>
    <name evidence="3" type="ORF">CENDO_06730</name>
</gene>
<dbReference type="Pfam" id="PF03123">
    <property type="entry name" value="CAT_RBD"/>
    <property type="match status" value="1"/>
</dbReference>